<sequence>MSSQGEDIRLEDVRYDWSDETINDSIMDEDLLHVYQPFLDAGAHLAVLPVARLHVESPVAFPGGVAFYAPGEVDLDQLNVIPNRSDTASLAEHSSAASGITQDTLDRHPVVVLPCRFDWGAFRSAGHRTHLAFIRRLSEEVDLLSLNCVRFRSCRLEPIDDLPAHAGQVASNHMMAGALLYNGQMKDSRIVGGAAFTHYLTRGLGLPLDHLEWGAFPRNGETGRVASHALSLYASLLESDNQTARFMQALSLLEFLASPDEYQRFEKVSKVIARYVARDAAEYQRMLTRFHELTGMKEPGSGQIVGYRTRVVHMGSRIEQLLPSQEARKQLFLELDGYIRPVIEHLVAHSEMSFVSYLEVREKLRPFEQG</sequence>
<evidence type="ECO:0008006" key="3">
    <source>
        <dbReference type="Google" id="ProtNLM"/>
    </source>
</evidence>
<name>A0ABS5BP25_9BACT</name>
<keyword evidence="2" id="KW-1185">Reference proteome</keyword>
<protein>
    <recommendedName>
        <fullName evidence="3">Apea-like HEPN domain-containing protein</fullName>
    </recommendedName>
</protein>
<reference evidence="1 2" key="1">
    <citation type="submission" date="2021-04" db="EMBL/GenBank/DDBJ databases">
        <authorList>
            <person name="Ivanova A."/>
        </authorList>
    </citation>
    <scope>NUCLEOTIDE SEQUENCE [LARGE SCALE GENOMIC DNA]</scope>
    <source>
        <strain evidence="1 2">G18</strain>
    </source>
</reference>
<dbReference type="RefSeq" id="WP_210653557.1">
    <property type="nucleotide sequence ID" value="NZ_JAGKQQ010000001.1"/>
</dbReference>
<dbReference type="Proteomes" id="UP000676565">
    <property type="component" value="Unassembled WGS sequence"/>
</dbReference>
<proteinExistence type="predicted"/>
<gene>
    <name evidence="1" type="ORF">J8F10_09320</name>
</gene>
<evidence type="ECO:0000313" key="2">
    <source>
        <dbReference type="Proteomes" id="UP000676565"/>
    </source>
</evidence>
<evidence type="ECO:0000313" key="1">
    <source>
        <dbReference type="EMBL" id="MBP3955480.1"/>
    </source>
</evidence>
<dbReference type="EMBL" id="JAGKQQ010000001">
    <property type="protein sequence ID" value="MBP3955480.1"/>
    <property type="molecule type" value="Genomic_DNA"/>
</dbReference>
<comment type="caution">
    <text evidence="1">The sequence shown here is derived from an EMBL/GenBank/DDBJ whole genome shotgun (WGS) entry which is preliminary data.</text>
</comment>
<organism evidence="1 2">
    <name type="scientific">Gemmata palustris</name>
    <dbReference type="NCBI Taxonomy" id="2822762"/>
    <lineage>
        <taxon>Bacteria</taxon>
        <taxon>Pseudomonadati</taxon>
        <taxon>Planctomycetota</taxon>
        <taxon>Planctomycetia</taxon>
        <taxon>Gemmatales</taxon>
        <taxon>Gemmataceae</taxon>
        <taxon>Gemmata</taxon>
    </lineage>
</organism>
<accession>A0ABS5BP25</accession>